<keyword evidence="2" id="KW-1185">Reference proteome</keyword>
<dbReference type="PROSITE" id="PS51009">
    <property type="entry name" value="CYTCII"/>
    <property type="match status" value="1"/>
</dbReference>
<evidence type="ECO:0000313" key="1">
    <source>
        <dbReference type="EMBL" id="TKS54402.1"/>
    </source>
</evidence>
<reference evidence="1 2" key="1">
    <citation type="submission" date="2019-01" db="EMBL/GenBank/DDBJ databases">
        <authorList>
            <person name="Zhang S."/>
        </authorList>
    </citation>
    <scope>NUCLEOTIDE SEQUENCE [LARGE SCALE GENOMIC DNA]</scope>
    <source>
        <strain evidence="1 2">1626</strain>
    </source>
</reference>
<protein>
    <recommendedName>
        <fullName evidence="3">Cytochrome c</fullName>
    </recommendedName>
</protein>
<dbReference type="Proteomes" id="UP000298681">
    <property type="component" value="Unassembled WGS sequence"/>
</dbReference>
<dbReference type="GO" id="GO:0020037">
    <property type="term" value="F:heme binding"/>
    <property type="evidence" value="ECO:0007669"/>
    <property type="project" value="InterPro"/>
</dbReference>
<dbReference type="InterPro" id="IPR002321">
    <property type="entry name" value="Cyt_c_II"/>
</dbReference>
<gene>
    <name evidence="1" type="ORF">E4582_06200</name>
</gene>
<dbReference type="InterPro" id="IPR010980">
    <property type="entry name" value="Cyt_c/b562"/>
</dbReference>
<name>A0A4Z1R4D5_9GAMM</name>
<dbReference type="AlphaFoldDB" id="A0A4Z1R4D5"/>
<comment type="caution">
    <text evidence="1">The sequence shown here is derived from an EMBL/GenBank/DDBJ whole genome shotgun (WGS) entry which is preliminary data.</text>
</comment>
<dbReference type="RefSeq" id="WP_134673780.1">
    <property type="nucleotide sequence ID" value="NZ_CP039383.2"/>
</dbReference>
<dbReference type="GO" id="GO:0022900">
    <property type="term" value="P:electron transport chain"/>
    <property type="evidence" value="ECO:0007669"/>
    <property type="project" value="InterPro"/>
</dbReference>
<dbReference type="GO" id="GO:0005506">
    <property type="term" value="F:iron ion binding"/>
    <property type="evidence" value="ECO:0007669"/>
    <property type="project" value="InterPro"/>
</dbReference>
<dbReference type="GO" id="GO:0009055">
    <property type="term" value="F:electron transfer activity"/>
    <property type="evidence" value="ECO:0007669"/>
    <property type="project" value="InterPro"/>
</dbReference>
<evidence type="ECO:0008006" key="3">
    <source>
        <dbReference type="Google" id="ProtNLM"/>
    </source>
</evidence>
<accession>A0A4Z1R4D5</accession>
<dbReference type="SUPFAM" id="SSF47175">
    <property type="entry name" value="Cytochromes"/>
    <property type="match status" value="1"/>
</dbReference>
<organism evidence="1 2">
    <name type="scientific">Luteimonas yindakuii</name>
    <dbReference type="NCBI Taxonomy" id="2565782"/>
    <lineage>
        <taxon>Bacteria</taxon>
        <taxon>Pseudomonadati</taxon>
        <taxon>Pseudomonadota</taxon>
        <taxon>Gammaproteobacteria</taxon>
        <taxon>Lysobacterales</taxon>
        <taxon>Lysobacteraceae</taxon>
        <taxon>Luteimonas</taxon>
    </lineage>
</organism>
<sequence>MSTPADKPAPRQPSPRVAAAQRYLFLFVLGLVLGVVATVMLMRALQARADHFPASVMHVQQWHLDQLRAKVEQNRCEATDTLPHLRALRVMADDLEPAFPDLRDDRRFAGAASQMRRTLDANLASPPLNCGTLGTAARDIGNACRACHQDFRG</sequence>
<proteinExistence type="predicted"/>
<evidence type="ECO:0000313" key="2">
    <source>
        <dbReference type="Proteomes" id="UP000298681"/>
    </source>
</evidence>
<dbReference type="EMBL" id="SPUH01000001">
    <property type="protein sequence ID" value="TKS54402.1"/>
    <property type="molecule type" value="Genomic_DNA"/>
</dbReference>
<dbReference type="Gene3D" id="1.20.120.10">
    <property type="entry name" value="Cytochrome c/b562"/>
    <property type="match status" value="1"/>
</dbReference>
<dbReference type="OrthoDB" id="5984407at2"/>